<evidence type="ECO:0000313" key="3">
    <source>
        <dbReference type="EMBL" id="KAK1670919.1"/>
    </source>
</evidence>
<dbReference type="EMBL" id="JAUUTY010000003">
    <property type="protein sequence ID" value="KAK1670919.1"/>
    <property type="molecule type" value="Genomic_DNA"/>
</dbReference>
<dbReference type="PANTHER" id="PTHR33110:SF129">
    <property type="entry name" value="DUF295 DOMAIN-CONTAINING PROTEIN"/>
    <property type="match status" value="1"/>
</dbReference>
<comment type="caution">
    <text evidence="3">The sequence shown here is derived from an EMBL/GenBank/DDBJ whole genome shotgun (WGS) entry which is preliminary data.</text>
</comment>
<protein>
    <recommendedName>
        <fullName evidence="5">F-box domain-containing protein</fullName>
    </recommendedName>
</protein>
<evidence type="ECO:0000313" key="4">
    <source>
        <dbReference type="Proteomes" id="UP001231189"/>
    </source>
</evidence>
<dbReference type="PANTHER" id="PTHR33110">
    <property type="entry name" value="F-BOX/KELCH-REPEAT PROTEIN-RELATED"/>
    <property type="match status" value="1"/>
</dbReference>
<organism evidence="3 4">
    <name type="scientific">Lolium multiflorum</name>
    <name type="common">Italian ryegrass</name>
    <name type="synonym">Lolium perenne subsp. multiflorum</name>
    <dbReference type="NCBI Taxonomy" id="4521"/>
    <lineage>
        <taxon>Eukaryota</taxon>
        <taxon>Viridiplantae</taxon>
        <taxon>Streptophyta</taxon>
        <taxon>Embryophyta</taxon>
        <taxon>Tracheophyta</taxon>
        <taxon>Spermatophyta</taxon>
        <taxon>Magnoliopsida</taxon>
        <taxon>Liliopsida</taxon>
        <taxon>Poales</taxon>
        <taxon>Poaceae</taxon>
        <taxon>BOP clade</taxon>
        <taxon>Pooideae</taxon>
        <taxon>Poodae</taxon>
        <taxon>Poeae</taxon>
        <taxon>Poeae Chloroplast Group 2 (Poeae type)</taxon>
        <taxon>Loliodinae</taxon>
        <taxon>Loliinae</taxon>
        <taxon>Lolium</taxon>
    </lineage>
</organism>
<sequence>MLRSRWPDLPPELLHEISSRLHDSTDFVRFHAVCKPWRSTHDPTFARKTTSDQFQPWLLAPNETGDYYLKLRFVFSKKSSYLAPSPIPGTARNWVTRADGTGVCYFTSNSPAGPTLHDALTGTAMASLPAFRDGQWEEDNPNGIIYNDGTVLVYTKHGNSYSEGQTANVRAALFRPGDKEWTVVKRTMDSPYYGEYCVAYHAGKILVTVERSLWQVVVPLTTTTTPPSTAGEEFLQVLRPSSLPLDEDGYFYEYSHVLESRGELLWASVHISVDYPYCYRRGVRGLTRALSVFVHSLEEAPVRRWVPKKGASLADRVLFLGWPNSFAVDASRLGMTAGGFVYFLYDNDKGTCLPHKRRGVFRYNLMNNTTKFIQWLPKGWDNEMCTWLIPQPVIAPILHKDMC</sequence>
<dbReference type="InterPro" id="IPR036047">
    <property type="entry name" value="F-box-like_dom_sf"/>
</dbReference>
<accession>A0AAD8T7T6</accession>
<dbReference type="SUPFAM" id="SSF81383">
    <property type="entry name" value="F-box domain"/>
    <property type="match status" value="1"/>
</dbReference>
<dbReference type="InterPro" id="IPR001810">
    <property type="entry name" value="F-box_dom"/>
</dbReference>
<evidence type="ECO:0000259" key="2">
    <source>
        <dbReference type="Pfam" id="PF12937"/>
    </source>
</evidence>
<dbReference type="Pfam" id="PF03478">
    <property type="entry name" value="Beta-prop_KIB1-4"/>
    <property type="match status" value="1"/>
</dbReference>
<dbReference type="Pfam" id="PF12937">
    <property type="entry name" value="F-box-like"/>
    <property type="match status" value="1"/>
</dbReference>
<proteinExistence type="predicted"/>
<dbReference type="Gene3D" id="1.20.1280.50">
    <property type="match status" value="1"/>
</dbReference>
<feature type="domain" description="F-box" evidence="2">
    <location>
        <begin position="6"/>
        <end position="39"/>
    </location>
</feature>
<keyword evidence="4" id="KW-1185">Reference proteome</keyword>
<dbReference type="AlphaFoldDB" id="A0AAD8T7T6"/>
<evidence type="ECO:0000259" key="1">
    <source>
        <dbReference type="Pfam" id="PF03478"/>
    </source>
</evidence>
<feature type="domain" description="KIB1-4 beta-propeller" evidence="1">
    <location>
        <begin position="82"/>
        <end position="361"/>
    </location>
</feature>
<reference evidence="3" key="1">
    <citation type="submission" date="2023-07" db="EMBL/GenBank/DDBJ databases">
        <title>A chromosome-level genome assembly of Lolium multiflorum.</title>
        <authorList>
            <person name="Chen Y."/>
            <person name="Copetti D."/>
            <person name="Kolliker R."/>
            <person name="Studer B."/>
        </authorList>
    </citation>
    <scope>NUCLEOTIDE SEQUENCE</scope>
    <source>
        <strain evidence="3">02402/16</strain>
        <tissue evidence="3">Leaf</tissue>
    </source>
</reference>
<dbReference type="InterPro" id="IPR005174">
    <property type="entry name" value="KIB1-4_b-propeller"/>
</dbReference>
<dbReference type="Proteomes" id="UP001231189">
    <property type="component" value="Unassembled WGS sequence"/>
</dbReference>
<gene>
    <name evidence="3" type="ORF">QYE76_059078</name>
</gene>
<evidence type="ECO:0008006" key="5">
    <source>
        <dbReference type="Google" id="ProtNLM"/>
    </source>
</evidence>
<name>A0AAD8T7T6_LOLMU</name>